<feature type="transmembrane region" description="Helical" evidence="1">
    <location>
        <begin position="71"/>
        <end position="90"/>
    </location>
</feature>
<dbReference type="KEGG" id="eff:skT53_22820"/>
<reference evidence="2 3" key="1">
    <citation type="submission" date="2020-08" db="EMBL/GenBank/DDBJ databases">
        <title>Complete Genome Sequence of Effusibacillus dendaii Strain skT53, Isolated from Farmland soil.</title>
        <authorList>
            <person name="Konishi T."/>
            <person name="Kawasaki H."/>
        </authorList>
    </citation>
    <scope>NUCLEOTIDE SEQUENCE [LARGE SCALE GENOMIC DNA]</scope>
    <source>
        <strain evidence="3">skT53</strain>
    </source>
</reference>
<evidence type="ECO:0000313" key="3">
    <source>
        <dbReference type="Proteomes" id="UP000593802"/>
    </source>
</evidence>
<feature type="transmembrane region" description="Helical" evidence="1">
    <location>
        <begin position="131"/>
        <end position="149"/>
    </location>
</feature>
<keyword evidence="1" id="KW-1133">Transmembrane helix</keyword>
<gene>
    <name evidence="2" type="primary">kbaA</name>
    <name evidence="2" type="ORF">skT53_22820</name>
</gene>
<dbReference type="RefSeq" id="WP_200757119.1">
    <property type="nucleotide sequence ID" value="NZ_AP023366.1"/>
</dbReference>
<dbReference type="AlphaFoldDB" id="A0A7I8DBB6"/>
<dbReference type="SMART" id="SM01251">
    <property type="entry name" value="KbaA"/>
    <property type="match status" value="1"/>
</dbReference>
<feature type="transmembrane region" description="Helical" evidence="1">
    <location>
        <begin position="155"/>
        <end position="177"/>
    </location>
</feature>
<sequence length="193" mass="21786">MNLKKFSFMVVTTVLVGILTGMLNAVTGLFANLELFFGFQAGGFVSATALMGFWAYLTLNFIVRGFLPVRFWRWLQVLVIVVVYIDFVYIRYITEGQNTGSIWPYVWFATWPLLVSIIAAYFKVKQSGKDSFVPALFFMYVFTIVEWFVALKSGLTGLTIMIGTILLACNTYLLLILGPLLRRSPQSSPLAEN</sequence>
<evidence type="ECO:0000256" key="1">
    <source>
        <dbReference type="SAM" id="Phobius"/>
    </source>
</evidence>
<dbReference type="Proteomes" id="UP000593802">
    <property type="component" value="Chromosome"/>
</dbReference>
<keyword evidence="3" id="KW-1185">Reference proteome</keyword>
<feature type="transmembrane region" description="Helical" evidence="1">
    <location>
        <begin position="102"/>
        <end position="124"/>
    </location>
</feature>
<name>A0A7I8DBB6_9BACL</name>
<feature type="transmembrane region" description="Helical" evidence="1">
    <location>
        <begin position="35"/>
        <end position="59"/>
    </location>
</feature>
<protein>
    <submittedName>
        <fullName evidence="2">KinB-signaling pathway activation protein</fullName>
    </submittedName>
</protein>
<keyword evidence="1" id="KW-0472">Membrane</keyword>
<organism evidence="2 3">
    <name type="scientific">Effusibacillus dendaii</name>
    <dbReference type="NCBI Taxonomy" id="2743772"/>
    <lineage>
        <taxon>Bacteria</taxon>
        <taxon>Bacillati</taxon>
        <taxon>Bacillota</taxon>
        <taxon>Bacilli</taxon>
        <taxon>Bacillales</taxon>
        <taxon>Alicyclobacillaceae</taxon>
        <taxon>Effusibacillus</taxon>
    </lineage>
</organism>
<dbReference type="InterPro" id="IPR024164">
    <property type="entry name" value="KinB-signalling_activ"/>
</dbReference>
<accession>A0A7I8DBB6</accession>
<evidence type="ECO:0000313" key="2">
    <source>
        <dbReference type="EMBL" id="BCJ87297.1"/>
    </source>
</evidence>
<dbReference type="EMBL" id="AP023366">
    <property type="protein sequence ID" value="BCJ87297.1"/>
    <property type="molecule type" value="Genomic_DNA"/>
</dbReference>
<proteinExistence type="predicted"/>
<dbReference type="GO" id="GO:0045881">
    <property type="term" value="P:positive regulation of sporulation resulting in formation of a cellular spore"/>
    <property type="evidence" value="ECO:0007669"/>
    <property type="project" value="InterPro"/>
</dbReference>
<dbReference type="Pfam" id="PF14089">
    <property type="entry name" value="KbaA"/>
    <property type="match status" value="1"/>
</dbReference>
<keyword evidence="1" id="KW-0812">Transmembrane</keyword>